<dbReference type="PROSITE" id="PS00028">
    <property type="entry name" value="ZINC_FINGER_C2H2_1"/>
    <property type="match status" value="1"/>
</dbReference>
<evidence type="ECO:0000256" key="6">
    <source>
        <dbReference type="SAM" id="MobiDB-lite"/>
    </source>
</evidence>
<dbReference type="Gene3D" id="3.40.50.300">
    <property type="entry name" value="P-loop containing nucleotide triphosphate hydrolases"/>
    <property type="match status" value="1"/>
</dbReference>
<feature type="region of interest" description="Disordered" evidence="6">
    <location>
        <begin position="419"/>
        <end position="440"/>
    </location>
</feature>
<feature type="compositionally biased region" description="Basic residues" evidence="6">
    <location>
        <begin position="419"/>
        <end position="428"/>
    </location>
</feature>
<dbReference type="GO" id="GO:0005739">
    <property type="term" value="C:mitochondrion"/>
    <property type="evidence" value="ECO:0007669"/>
    <property type="project" value="TreeGrafter"/>
</dbReference>
<dbReference type="Proteomes" id="UP000230233">
    <property type="component" value="Chromosome III"/>
</dbReference>
<dbReference type="HAMAP" id="MF_00185">
    <property type="entry name" value="IPP_trans"/>
    <property type="match status" value="1"/>
</dbReference>
<dbReference type="GO" id="GO:0052381">
    <property type="term" value="F:tRNA dimethylallyltransferase activity"/>
    <property type="evidence" value="ECO:0007669"/>
    <property type="project" value="InterPro"/>
</dbReference>
<evidence type="ECO:0000256" key="1">
    <source>
        <dbReference type="ARBA" id="ARBA00005842"/>
    </source>
</evidence>
<name>A0A2G5UL14_9PELO</name>
<evidence type="ECO:0000313" key="9">
    <source>
        <dbReference type="Proteomes" id="UP000230233"/>
    </source>
</evidence>
<dbReference type="PANTHER" id="PTHR11088">
    <property type="entry name" value="TRNA DIMETHYLALLYLTRANSFERASE"/>
    <property type="match status" value="1"/>
</dbReference>
<dbReference type="NCBIfam" id="TIGR00174">
    <property type="entry name" value="miaA"/>
    <property type="match status" value="1"/>
</dbReference>
<dbReference type="OrthoDB" id="775260at2759"/>
<gene>
    <name evidence="8" type="primary">Cni-gro-1</name>
    <name evidence="8" type="synonym">Cnig_chr_III.g11636</name>
    <name evidence="8" type="ORF">B9Z55_011636</name>
</gene>
<feature type="region of interest" description="Disordered" evidence="6">
    <location>
        <begin position="123"/>
        <end position="144"/>
    </location>
</feature>
<dbReference type="Pfam" id="PF12874">
    <property type="entry name" value="zf-met"/>
    <property type="match status" value="1"/>
</dbReference>
<protein>
    <recommendedName>
        <fullName evidence="7">C2H2-type domain-containing protein</fullName>
    </recommendedName>
</protein>
<dbReference type="STRING" id="1611254.A0A2G5UL14"/>
<evidence type="ECO:0000259" key="7">
    <source>
        <dbReference type="PROSITE" id="PS00028"/>
    </source>
</evidence>
<proteinExistence type="inferred from homology"/>
<dbReference type="Gene3D" id="3.30.160.60">
    <property type="entry name" value="Classic Zinc Finger"/>
    <property type="match status" value="1"/>
</dbReference>
<dbReference type="InterPro" id="IPR027417">
    <property type="entry name" value="P-loop_NTPase"/>
</dbReference>
<feature type="domain" description="C2H2-type" evidence="7">
    <location>
        <begin position="401"/>
        <end position="423"/>
    </location>
</feature>
<dbReference type="GO" id="GO:0005524">
    <property type="term" value="F:ATP binding"/>
    <property type="evidence" value="ECO:0007669"/>
    <property type="project" value="UniProtKB-KW"/>
</dbReference>
<dbReference type="InterPro" id="IPR018022">
    <property type="entry name" value="IPT"/>
</dbReference>
<evidence type="ECO:0000256" key="4">
    <source>
        <dbReference type="ARBA" id="ARBA00022840"/>
    </source>
</evidence>
<keyword evidence="4 5" id="KW-0067">ATP-binding</keyword>
<evidence type="ECO:0000313" key="8">
    <source>
        <dbReference type="EMBL" id="PIC40214.1"/>
    </source>
</evidence>
<dbReference type="InterPro" id="IPR036236">
    <property type="entry name" value="Znf_C2H2_sf"/>
</dbReference>
<dbReference type="GO" id="GO:0006400">
    <property type="term" value="P:tRNA modification"/>
    <property type="evidence" value="ECO:0007669"/>
    <property type="project" value="TreeGrafter"/>
</dbReference>
<dbReference type="AlphaFoldDB" id="A0A2G5UL14"/>
<evidence type="ECO:0000256" key="3">
    <source>
        <dbReference type="ARBA" id="ARBA00022741"/>
    </source>
</evidence>
<reference evidence="9" key="1">
    <citation type="submission" date="2017-10" db="EMBL/GenBank/DDBJ databases">
        <title>Rapid genome shrinkage in a self-fertile nematode reveals novel sperm competition proteins.</title>
        <authorList>
            <person name="Yin D."/>
            <person name="Schwarz E.M."/>
            <person name="Thomas C.G."/>
            <person name="Felde R.L."/>
            <person name="Korf I.F."/>
            <person name="Cutter A.D."/>
            <person name="Schartner C.M."/>
            <person name="Ralston E.J."/>
            <person name="Meyer B.J."/>
            <person name="Haag E.S."/>
        </authorList>
    </citation>
    <scope>NUCLEOTIDE SEQUENCE [LARGE SCALE GENOMIC DNA]</scope>
    <source>
        <strain evidence="9">JU1422</strain>
    </source>
</reference>
<comment type="caution">
    <text evidence="8">The sequence shown here is derived from an EMBL/GenBank/DDBJ whole genome shotgun (WGS) entry which is preliminary data.</text>
</comment>
<keyword evidence="3 5" id="KW-0547">Nucleotide-binding</keyword>
<sequence length="440" mass="50115">MRKSPIIFVIGCTGTGKSDLGVAIAKKYGGEVISVDSMQFYRGLDIATNKITEDEAEGIPHHMMSFLNPSDPSAYNVHQFREATLDLIQKIRSRSKIPIIVGGTTYYAESVLYENNLIETTSSTNSDDVITKSRTSSESSSVASESDDVTNLALWEELKRVDEHSANLLHPNNRYRVQRALQIFKETGIPKSQLVQQQKADDTVDLGGKLRFDDSLVIYMDATPEVLEERLDGRVDKMIRMGLKKELVEFYDEHKSQIHQSKYGVMQCIGLKEFVPWLAMDPPERDTPKGDKLFKKGCDDVKLHTRQYARRQRRWYRSRLLIRSDGDRKMASTKMLDTSDKTKIISDGMAIVDQWMGGVDLFEDVSVRFQIRKTTILKLISTENSKNTVMKGQDANVLLRCELCDISMTGKDNWQRHIDGKKHKHSVKKAKEQQQQQNLG</sequence>
<feature type="compositionally biased region" description="Low complexity" evidence="6">
    <location>
        <begin position="133"/>
        <end position="144"/>
    </location>
</feature>
<comment type="similarity">
    <text evidence="1 5">Belongs to the IPP transferase family.</text>
</comment>
<dbReference type="SUPFAM" id="SSF52540">
    <property type="entry name" value="P-loop containing nucleoside triphosphate hydrolases"/>
    <property type="match status" value="2"/>
</dbReference>
<accession>A0A2G5UL14</accession>
<evidence type="ECO:0000256" key="2">
    <source>
        <dbReference type="ARBA" id="ARBA00022679"/>
    </source>
</evidence>
<dbReference type="InterPro" id="IPR039657">
    <property type="entry name" value="Dimethylallyltransferase"/>
</dbReference>
<dbReference type="FunFam" id="1.10.20.140:FF:000016">
    <property type="entry name" value="tRNA isopentenyl transferase"/>
    <property type="match status" value="1"/>
</dbReference>
<evidence type="ECO:0000256" key="5">
    <source>
        <dbReference type="RuleBase" id="RU003785"/>
    </source>
</evidence>
<organism evidence="8 9">
    <name type="scientific">Caenorhabditis nigoni</name>
    <dbReference type="NCBI Taxonomy" id="1611254"/>
    <lineage>
        <taxon>Eukaryota</taxon>
        <taxon>Metazoa</taxon>
        <taxon>Ecdysozoa</taxon>
        <taxon>Nematoda</taxon>
        <taxon>Chromadorea</taxon>
        <taxon>Rhabditida</taxon>
        <taxon>Rhabditina</taxon>
        <taxon>Rhabditomorpha</taxon>
        <taxon>Rhabditoidea</taxon>
        <taxon>Rhabditidae</taxon>
        <taxon>Peloderinae</taxon>
        <taxon>Caenorhabditis</taxon>
    </lineage>
</organism>
<keyword evidence="9" id="KW-1185">Reference proteome</keyword>
<dbReference type="SUPFAM" id="SSF57667">
    <property type="entry name" value="beta-beta-alpha zinc fingers"/>
    <property type="match status" value="1"/>
</dbReference>
<dbReference type="PANTHER" id="PTHR11088:SF89">
    <property type="entry name" value="TRNA DIMETHYLALLYLTRANSFERASE"/>
    <property type="match status" value="1"/>
</dbReference>
<dbReference type="InterPro" id="IPR013087">
    <property type="entry name" value="Znf_C2H2_type"/>
</dbReference>
<keyword evidence="2 5" id="KW-0808">Transferase</keyword>
<dbReference type="Gene3D" id="1.10.20.140">
    <property type="match status" value="1"/>
</dbReference>
<dbReference type="EMBL" id="PDUG01000003">
    <property type="protein sequence ID" value="PIC40214.1"/>
    <property type="molecule type" value="Genomic_DNA"/>
</dbReference>
<dbReference type="Pfam" id="PF01715">
    <property type="entry name" value="IPPT"/>
    <property type="match status" value="1"/>
</dbReference>